<dbReference type="InterPro" id="IPR006603">
    <property type="entry name" value="PQ-loop_rpt"/>
</dbReference>
<feature type="region of interest" description="Disordered" evidence="7">
    <location>
        <begin position="417"/>
        <end position="495"/>
    </location>
</feature>
<evidence type="ECO:0000256" key="8">
    <source>
        <dbReference type="SAM" id="Phobius"/>
    </source>
</evidence>
<feature type="region of interest" description="Disordered" evidence="7">
    <location>
        <begin position="769"/>
        <end position="788"/>
    </location>
</feature>
<comment type="catalytic activity">
    <reaction evidence="6">
        <text>L-histidine(out) + L-arginine(in) = L-histidine(in) + L-arginine(out)</text>
        <dbReference type="Rhea" id="RHEA:71063"/>
        <dbReference type="ChEBI" id="CHEBI:32682"/>
        <dbReference type="ChEBI" id="CHEBI:57595"/>
    </reaction>
</comment>
<dbReference type="Proteomes" id="UP000002668">
    <property type="component" value="Genome"/>
</dbReference>
<comment type="subcellular location">
    <subcellularLocation>
        <location evidence="1">Membrane</location>
        <topology evidence="1">Multi-pass membrane protein</topology>
    </subcellularLocation>
</comment>
<protein>
    <recommendedName>
        <fullName evidence="11">PQ loop repeat protein</fullName>
    </recommendedName>
</protein>
<dbReference type="Pfam" id="PF04193">
    <property type="entry name" value="PQ-loop"/>
    <property type="match status" value="2"/>
</dbReference>
<dbReference type="PANTHER" id="PTHR16201:SF34">
    <property type="entry name" value="LYSOSOMAL AMINO ACID TRANSPORTER 1"/>
    <property type="match status" value="1"/>
</dbReference>
<keyword evidence="3 8" id="KW-1133">Transmembrane helix</keyword>
<keyword evidence="2 8" id="KW-0812">Transmembrane</keyword>
<feature type="compositionally biased region" description="Low complexity" evidence="7">
    <location>
        <begin position="710"/>
        <end position="748"/>
    </location>
</feature>
<evidence type="ECO:0008006" key="11">
    <source>
        <dbReference type="Google" id="ProtNLM"/>
    </source>
</evidence>
<dbReference type="SMART" id="SM00679">
    <property type="entry name" value="CTNS"/>
    <property type="match status" value="2"/>
</dbReference>
<evidence type="ECO:0000256" key="7">
    <source>
        <dbReference type="SAM" id="MobiDB-lite"/>
    </source>
</evidence>
<evidence type="ECO:0000256" key="6">
    <source>
        <dbReference type="ARBA" id="ARBA00050768"/>
    </source>
</evidence>
<name>E5A4S5_LEPMJ</name>
<evidence type="ECO:0000256" key="4">
    <source>
        <dbReference type="ARBA" id="ARBA00023136"/>
    </source>
</evidence>
<dbReference type="GO" id="GO:0000329">
    <property type="term" value="C:fungal-type vacuole membrane"/>
    <property type="evidence" value="ECO:0007669"/>
    <property type="project" value="TreeGrafter"/>
</dbReference>
<feature type="region of interest" description="Disordered" evidence="7">
    <location>
        <begin position="710"/>
        <end position="760"/>
    </location>
</feature>
<dbReference type="GO" id="GO:0034488">
    <property type="term" value="P:basic amino acid transmembrane export from vacuole"/>
    <property type="evidence" value="ECO:0007669"/>
    <property type="project" value="TreeGrafter"/>
</dbReference>
<feature type="transmembrane region" description="Helical" evidence="8">
    <location>
        <begin position="637"/>
        <end position="658"/>
    </location>
</feature>
<dbReference type="EMBL" id="FP929134">
    <property type="protein sequence ID" value="CBX98623.1"/>
    <property type="molecule type" value="Genomic_DNA"/>
</dbReference>
<comment type="similarity">
    <text evidence="5">Belongs to the laat-1 family.</text>
</comment>
<proteinExistence type="inferred from homology"/>
<dbReference type="Gene3D" id="1.20.1280.290">
    <property type="match status" value="2"/>
</dbReference>
<sequence length="788" mass="85142">MNVPFFSSKPISATHEYRRSHVGGTRRVCIHATDTLEYRTSSECSASCACAYLSILTLRLVFPESLDKDFFAEKKPPHPSASGGGYQLVGSLAVAMGRYGTPLCPPTSAPSDNPVMPHLSPACRACFVSGLDDPFVAHCSAGGERASGRGACSTSRLLSTRLGSPTSARVLGSQTPSVAFEICIRVSLLLQLSILLKDTRLFPERVPEADKPHTCTLQQLPLSSQVTPKPLVPLATVEIFQSTPRTGIHGNMPPYLSPLHIAKTTIPANCEPANQFLYHLSATFHTCVPTNLALLSTLLGTCSIISWLFAQLPQIYKNHKLKSTSGLSPFFLTEWLLGDVTNLLGCLFTGQASWQIIIATYYVFVDCCLCAQWIWYEMLHHGRPLRPIWGRWSASGNGGTGFPGSGMYQVQDSMAVGNKGKTVSPPKTPDNTKDKSDASSESAARSVPRSSPLGTFRIPNFARSPNPVKESWQDTPSGTSPNPHVRRVATSSSPMPSPKTILYITLMLAVLTNPSLAAPVSPFAPAPLTYHVATIAAPLPDSHLSTREILGKLFSWMSTFLYLGSRLPQLYKNQIRRSTAGLSPALFAAAFFGNLFYSTSLLTNPCAWYDFQPGHGRGWVDTHGSVRKDWVLRAMPFFLGAAGVLIMDAAVGLQFLHFRNLPDSQESRGRSRSDEIIITLDQHGKMVRKRLHWRRVSGWMRGWAPAVSVAATPSSSRAPTPSPRSASADSSTSRSHSRSRPGSSASAAMGIPIKSNGNAGSALEEARALLGTGRHASPRSYGAVGSPR</sequence>
<evidence type="ECO:0000313" key="10">
    <source>
        <dbReference type="Proteomes" id="UP000002668"/>
    </source>
</evidence>
<dbReference type="PANTHER" id="PTHR16201">
    <property type="entry name" value="SEVEN TRANSMEMBRANE PROTEIN 1-RELATED"/>
    <property type="match status" value="1"/>
</dbReference>
<feature type="transmembrane region" description="Helical" evidence="8">
    <location>
        <begin position="579"/>
        <end position="597"/>
    </location>
</feature>
<reference evidence="10" key="1">
    <citation type="journal article" date="2011" name="Nat. Commun.">
        <title>Effector diversification within compartments of the Leptosphaeria maculans genome affected by Repeat-Induced Point mutations.</title>
        <authorList>
            <person name="Rouxel T."/>
            <person name="Grandaubert J."/>
            <person name="Hane J.K."/>
            <person name="Hoede C."/>
            <person name="van de Wouw A.P."/>
            <person name="Couloux A."/>
            <person name="Dominguez V."/>
            <person name="Anthouard V."/>
            <person name="Bally P."/>
            <person name="Bourras S."/>
            <person name="Cozijnsen A.J."/>
            <person name="Ciuffetti L.M."/>
            <person name="Degrave A."/>
            <person name="Dilmaghani A."/>
            <person name="Duret L."/>
            <person name="Fudal I."/>
            <person name="Goodwin S.B."/>
            <person name="Gout L."/>
            <person name="Glaser N."/>
            <person name="Linglin J."/>
            <person name="Kema G.H.J."/>
            <person name="Lapalu N."/>
            <person name="Lawrence C.B."/>
            <person name="May K."/>
            <person name="Meyer M."/>
            <person name="Ollivier B."/>
            <person name="Poulain J."/>
            <person name="Schoch C.L."/>
            <person name="Simon A."/>
            <person name="Spatafora J.W."/>
            <person name="Stachowiak A."/>
            <person name="Turgeon B.G."/>
            <person name="Tyler B.M."/>
            <person name="Vincent D."/>
            <person name="Weissenbach J."/>
            <person name="Amselem J."/>
            <person name="Quesneville H."/>
            <person name="Oliver R.P."/>
            <person name="Wincker P."/>
            <person name="Balesdent M.-H."/>
            <person name="Howlett B.J."/>
        </authorList>
    </citation>
    <scope>NUCLEOTIDE SEQUENCE [LARGE SCALE GENOMIC DNA]</scope>
    <source>
        <strain evidence="10">JN3 / isolate v23.1.3 / race Av1-4-5-6-7-8</strain>
    </source>
</reference>
<evidence type="ECO:0000256" key="1">
    <source>
        <dbReference type="ARBA" id="ARBA00004141"/>
    </source>
</evidence>
<feature type="compositionally biased region" description="Polar residues" evidence="7">
    <location>
        <begin position="473"/>
        <end position="482"/>
    </location>
</feature>
<dbReference type="HOGENOM" id="CLU_019699_3_2_1"/>
<dbReference type="OrthoDB" id="8048523at2759"/>
<evidence type="ECO:0000256" key="2">
    <source>
        <dbReference type="ARBA" id="ARBA00022692"/>
    </source>
</evidence>
<dbReference type="InterPro" id="IPR051415">
    <property type="entry name" value="LAAT-1"/>
</dbReference>
<evidence type="ECO:0000313" key="9">
    <source>
        <dbReference type="EMBL" id="CBX98623.1"/>
    </source>
</evidence>
<gene>
    <name evidence="9" type="ORF">LEMA_P078620.1</name>
</gene>
<dbReference type="InParanoid" id="E5A4S5"/>
<evidence type="ECO:0000256" key="5">
    <source>
        <dbReference type="ARBA" id="ARBA00038039"/>
    </source>
</evidence>
<keyword evidence="4 8" id="KW-0472">Membrane</keyword>
<evidence type="ECO:0000256" key="3">
    <source>
        <dbReference type="ARBA" id="ARBA00022989"/>
    </source>
</evidence>
<dbReference type="VEuPathDB" id="FungiDB:LEMA_P078620.1"/>
<organism evidence="10">
    <name type="scientific">Leptosphaeria maculans (strain JN3 / isolate v23.1.3 / race Av1-4-5-6-7-8)</name>
    <name type="common">Blackleg fungus</name>
    <name type="synonym">Phoma lingam</name>
    <dbReference type="NCBI Taxonomy" id="985895"/>
    <lineage>
        <taxon>Eukaryota</taxon>
        <taxon>Fungi</taxon>
        <taxon>Dikarya</taxon>
        <taxon>Ascomycota</taxon>
        <taxon>Pezizomycotina</taxon>
        <taxon>Dothideomycetes</taxon>
        <taxon>Pleosporomycetidae</taxon>
        <taxon>Pleosporales</taxon>
        <taxon>Pleosporineae</taxon>
        <taxon>Leptosphaeriaceae</taxon>
        <taxon>Plenodomus</taxon>
        <taxon>Plenodomus lingam/Leptosphaeria maculans species complex</taxon>
    </lineage>
</organism>
<dbReference type="FunFam" id="1.20.1280.290:FF:000009">
    <property type="entry name" value="PQ loop repeat family protein"/>
    <property type="match status" value="1"/>
</dbReference>
<dbReference type="eggNOG" id="KOG2913">
    <property type="taxonomic scope" value="Eukaryota"/>
</dbReference>
<accession>E5A4S5</accession>
<keyword evidence="10" id="KW-1185">Reference proteome</keyword>
<dbReference type="STRING" id="985895.E5A4S5"/>
<dbReference type="GO" id="GO:0015174">
    <property type="term" value="F:basic amino acid transmembrane transporter activity"/>
    <property type="evidence" value="ECO:0007669"/>
    <property type="project" value="TreeGrafter"/>
</dbReference>
<dbReference type="AlphaFoldDB" id="E5A4S5"/>